<dbReference type="EMBL" id="LHXO01000066">
    <property type="protein sequence ID" value="KXA94323.1"/>
    <property type="molecule type" value="Genomic_DNA"/>
</dbReference>
<reference evidence="2 3" key="1">
    <citation type="journal article" date="2016" name="Sci. Rep.">
        <title>Metabolic traits of an uncultured archaeal lineage -MSBL1- from brine pools of the Red Sea.</title>
        <authorList>
            <person name="Mwirichia R."/>
            <person name="Alam I."/>
            <person name="Rashid M."/>
            <person name="Vinu M."/>
            <person name="Ba-Alawi W."/>
            <person name="Anthony Kamau A."/>
            <person name="Kamanda Ngugi D."/>
            <person name="Goker M."/>
            <person name="Klenk H.P."/>
            <person name="Bajic V."/>
            <person name="Stingl U."/>
        </authorList>
    </citation>
    <scope>NUCLEOTIDE SEQUENCE [LARGE SCALE GENOMIC DNA]</scope>
    <source>
        <strain evidence="2">SCGC-AAA259E19</strain>
    </source>
</reference>
<organism evidence="2 3">
    <name type="scientific">candidate division MSBL1 archaeon SCGC-AAA259E19</name>
    <dbReference type="NCBI Taxonomy" id="1698264"/>
    <lineage>
        <taxon>Archaea</taxon>
        <taxon>Methanobacteriati</taxon>
        <taxon>Methanobacteriota</taxon>
        <taxon>candidate division MSBL1</taxon>
    </lineage>
</organism>
<protein>
    <submittedName>
        <fullName evidence="2">Uncharacterized protein</fullName>
    </submittedName>
</protein>
<dbReference type="Pfam" id="PF19146">
    <property type="entry name" value="DUF5828"/>
    <property type="match status" value="1"/>
</dbReference>
<gene>
    <name evidence="2" type="ORF">AKJ65_04820</name>
</gene>
<feature type="region of interest" description="Disordered" evidence="1">
    <location>
        <begin position="41"/>
        <end position="97"/>
    </location>
</feature>
<feature type="non-terminal residue" evidence="2">
    <location>
        <position position="166"/>
    </location>
</feature>
<evidence type="ECO:0000313" key="2">
    <source>
        <dbReference type="EMBL" id="KXA94323.1"/>
    </source>
</evidence>
<evidence type="ECO:0000256" key="1">
    <source>
        <dbReference type="SAM" id="MobiDB-lite"/>
    </source>
</evidence>
<proteinExistence type="predicted"/>
<dbReference type="InterPro" id="IPR043868">
    <property type="entry name" value="DUF5828"/>
</dbReference>
<evidence type="ECO:0000313" key="3">
    <source>
        <dbReference type="Proteomes" id="UP000070284"/>
    </source>
</evidence>
<accession>A0A133UJC6</accession>
<feature type="compositionally biased region" description="Basic and acidic residues" evidence="1">
    <location>
        <begin position="41"/>
        <end position="85"/>
    </location>
</feature>
<dbReference type="Proteomes" id="UP000070284">
    <property type="component" value="Unassembled WGS sequence"/>
</dbReference>
<dbReference type="AlphaFoldDB" id="A0A133UJC6"/>
<sequence>MGLSEDIESLLKSVESEDVNGEISKKEFEVLSGEWEEWRPRAEDDFSEEMRKKTAKKSSIEKSESEKRNAKKEAKKAGKSMEKVAKHSKKKNLRETANHVADAVESVGRALDCEVRQGVRTLEEKIYENIILKANSLYFDNSVLDVVLSKKGRTNSSDEYKLTLHS</sequence>
<keyword evidence="3" id="KW-1185">Reference proteome</keyword>
<name>A0A133UJC6_9EURY</name>
<comment type="caution">
    <text evidence="2">The sequence shown here is derived from an EMBL/GenBank/DDBJ whole genome shotgun (WGS) entry which is preliminary data.</text>
</comment>